<feature type="compositionally biased region" description="Low complexity" evidence="1">
    <location>
        <begin position="53"/>
        <end position="82"/>
    </location>
</feature>
<gene>
    <name evidence="2" type="ORF">AK812_SmicGene40269</name>
</gene>
<accession>A0A1Q9C912</accession>
<protein>
    <submittedName>
        <fullName evidence="2">Uncharacterized protein</fullName>
    </submittedName>
</protein>
<feature type="compositionally biased region" description="Low complexity" evidence="1">
    <location>
        <begin position="303"/>
        <end position="317"/>
    </location>
</feature>
<reference evidence="2 3" key="1">
    <citation type="submission" date="2016-02" db="EMBL/GenBank/DDBJ databases">
        <title>Genome analysis of coral dinoflagellate symbionts highlights evolutionary adaptations to a symbiotic lifestyle.</title>
        <authorList>
            <person name="Aranda M."/>
            <person name="Li Y."/>
            <person name="Liew Y.J."/>
            <person name="Baumgarten S."/>
            <person name="Simakov O."/>
            <person name="Wilson M."/>
            <person name="Piel J."/>
            <person name="Ashoor H."/>
            <person name="Bougouffa S."/>
            <person name="Bajic V.B."/>
            <person name="Ryu T."/>
            <person name="Ravasi T."/>
            <person name="Bayer T."/>
            <person name="Micklem G."/>
            <person name="Kim H."/>
            <person name="Bhak J."/>
            <person name="Lajeunesse T.C."/>
            <person name="Voolstra C.R."/>
        </authorList>
    </citation>
    <scope>NUCLEOTIDE SEQUENCE [LARGE SCALE GENOMIC DNA]</scope>
    <source>
        <strain evidence="2 3">CCMP2467</strain>
    </source>
</reference>
<comment type="caution">
    <text evidence="2">The sequence shown here is derived from an EMBL/GenBank/DDBJ whole genome shotgun (WGS) entry which is preliminary data.</text>
</comment>
<dbReference type="InterPro" id="IPR051425">
    <property type="entry name" value="Formin_Homology"/>
</dbReference>
<dbReference type="PANTHER" id="PTHR45725:SF18">
    <property type="entry name" value="ORC1-LIKE AAA ATPASE DOMAIN-CONTAINING PROTEIN"/>
    <property type="match status" value="1"/>
</dbReference>
<proteinExistence type="predicted"/>
<dbReference type="OrthoDB" id="445192at2759"/>
<dbReference type="EMBL" id="LSRX01001485">
    <property type="protein sequence ID" value="OLP79432.1"/>
    <property type="molecule type" value="Genomic_DNA"/>
</dbReference>
<evidence type="ECO:0000256" key="1">
    <source>
        <dbReference type="SAM" id="MobiDB-lite"/>
    </source>
</evidence>
<feature type="region of interest" description="Disordered" evidence="1">
    <location>
        <begin position="161"/>
        <end position="196"/>
    </location>
</feature>
<feature type="region of interest" description="Disordered" evidence="1">
    <location>
        <begin position="28"/>
        <end position="87"/>
    </location>
</feature>
<dbReference type="AlphaFoldDB" id="A0A1Q9C912"/>
<feature type="region of interest" description="Disordered" evidence="1">
    <location>
        <begin position="769"/>
        <end position="803"/>
    </location>
</feature>
<name>A0A1Q9C912_SYMMI</name>
<keyword evidence="3" id="KW-1185">Reference proteome</keyword>
<dbReference type="PANTHER" id="PTHR45725">
    <property type="entry name" value="FORMIN HOMOLOGY 2 FAMILY MEMBER"/>
    <property type="match status" value="1"/>
</dbReference>
<feature type="compositionally biased region" description="Low complexity" evidence="1">
    <location>
        <begin position="778"/>
        <end position="803"/>
    </location>
</feature>
<evidence type="ECO:0000313" key="2">
    <source>
        <dbReference type="EMBL" id="OLP79432.1"/>
    </source>
</evidence>
<organism evidence="2 3">
    <name type="scientific">Symbiodinium microadriaticum</name>
    <name type="common">Dinoflagellate</name>
    <name type="synonym">Zooxanthella microadriatica</name>
    <dbReference type="NCBI Taxonomy" id="2951"/>
    <lineage>
        <taxon>Eukaryota</taxon>
        <taxon>Sar</taxon>
        <taxon>Alveolata</taxon>
        <taxon>Dinophyceae</taxon>
        <taxon>Suessiales</taxon>
        <taxon>Symbiodiniaceae</taxon>
        <taxon>Symbiodinium</taxon>
    </lineage>
</organism>
<evidence type="ECO:0000313" key="3">
    <source>
        <dbReference type="Proteomes" id="UP000186817"/>
    </source>
</evidence>
<feature type="region of interest" description="Disordered" evidence="1">
    <location>
        <begin position="276"/>
        <end position="321"/>
    </location>
</feature>
<dbReference type="Proteomes" id="UP000186817">
    <property type="component" value="Unassembled WGS sequence"/>
</dbReference>
<sequence length="1258" mass="133298">MRHASATATPSTKFWVIPLLVYFKEPVENPVPAPNPVTSPSSDKTTEAALEESAPLSPSPADTAPPASVALPAEGESASGASSPPPEAWAAIMSFLDRAQEARQSALASLPTSDLIRLTLEASATALGRLSWYEGTPVSVSGDPIRNPPPGRLVLRAAPVAKEPPPKATVPSPSQETTQVKEEVSDAAPVPPPNTSDAPQDLVAIVAADAAGDAPGPPPPASAPLPACTSAGPGLPPTLPPSLADTQPFIVDLENQASSPDVQHSHAAAAQLASFAAPPPCPSHSSTRPLVLQPPSPSVRSLAARSPGRSPGASSASWSMHVPPAPCQTSVALPLPPAPLELKLTASATQSMYLAGSHSSESSASHTDQQYATLLVRWREFLSELGSASALYTEACASQNRDFLLDRAARKFAPSTLLRYFDAWLNWSSFCRLAEAAPHDPPPGPLPDWLKSQSSRQGLATMQLRALAWFVKTAGLPKLKVCLCTPICQAFAVASNPQEHRESLPLSLSFVLHLEKSVLDPLSSPAEILRLGYLLLCIWGSLRWGDALWCPPARLHYQPQSHALVGICLRTKTTKRGMPFGVLAAGLSGTTSQCWSLRFLSVLRQSVADTLAINPHRHLDFLPSALSGSEVRPILSAPLKRERMVLWLRGLLLKHWRLFLKHWRLFSQDPAPAAFGLVAAHSLKCTVLSWARQLHLDSDLRRIQGHHRQSGSDRSVSLYSRDDILPMLRLQRLVVDAVRSGFRPLQPMARGLSERFLLAPACLPIVPSASPTGPQEVAATADSDAALESLSSESSDSSAEEAILPDETATTPAPKAVSPPPSASVTAFGYLWNARSNVVQVAMRTEPSATRSKSFLLDGATVWLRPLCGARTHQLDPDSFCEKAPEVQVFVLPLAMAEQANHDLPDGFFLTEEEEAALAAAEAAADAAPSVPGSAMSDTLPSPGGAWDTSVVAPADTMTPAVGPESGSGSSTGWAPPGDLYQPHYSGTGNQWSGYASAYPAVPMPSVLVRPGASDGQLLDGLSLLAPDIRQRLLTILHALEHSQVVLFPFGYLVPARHVRPTSVGRSGGTGGMLDQLSASPAARTALSIKGFASLGSLAFAVSAVSDADEVRLFLRSTLSLADTDDAALVSADSSCIRRLLFEASAAAPPKPALGTTALPPAPAASASSSKIAVPDLLHLRKNFLAKYPGELLTPDSAPSVDFLSLLKNHHDSQQSLWVPWRLRTSESDATRRHDLATTVNCSGLCWTRMLNLHPLRL</sequence>